<reference evidence="1" key="2">
    <citation type="journal article" date="2013" name="Mar. Genomics">
        <title>Expression of sulfatases in Rhodopirellula baltica and the diversity of sulfatases in the genus Rhodopirellula.</title>
        <authorList>
            <person name="Wegner C.E."/>
            <person name="Richter-Heitmann T."/>
            <person name="Klindworth A."/>
            <person name="Klockow C."/>
            <person name="Richter M."/>
            <person name="Achstetter T."/>
            <person name="Glockner F.O."/>
            <person name="Harder J."/>
        </authorList>
    </citation>
    <scope>NUCLEOTIDE SEQUENCE [LARGE SCALE GENOMIC DNA]</scope>
    <source>
        <strain evidence="1">6C</strain>
    </source>
</reference>
<accession>M2B0N9</accession>
<protein>
    <submittedName>
        <fullName evidence="1">Uncharacterized protein</fullName>
    </submittedName>
</protein>
<comment type="caution">
    <text evidence="1">The sequence shown here is derived from an EMBL/GenBank/DDBJ whole genome shotgun (WGS) entry which is preliminary data.</text>
</comment>
<proteinExistence type="predicted"/>
<dbReference type="Proteomes" id="UP000011529">
    <property type="component" value="Unassembled WGS sequence"/>
</dbReference>
<dbReference type="PATRIC" id="fig|1263867.3.peg.868"/>
<organism evidence="1 2">
    <name type="scientific">Rhodopirellula europaea 6C</name>
    <dbReference type="NCBI Taxonomy" id="1263867"/>
    <lineage>
        <taxon>Bacteria</taxon>
        <taxon>Pseudomonadati</taxon>
        <taxon>Planctomycetota</taxon>
        <taxon>Planctomycetia</taxon>
        <taxon>Pirellulales</taxon>
        <taxon>Pirellulaceae</taxon>
        <taxon>Rhodopirellula</taxon>
    </lineage>
</organism>
<reference evidence="1" key="1">
    <citation type="submission" date="2012-11" db="EMBL/GenBank/DDBJ databases">
        <title>Permanent draft genomes of Rhodopirellula europaea strain SH398 and 6C.</title>
        <authorList>
            <person name="Richter M."/>
            <person name="Richter-Heitmann T."/>
            <person name="Frank C."/>
            <person name="Harder J."/>
            <person name="Glockner F.O."/>
        </authorList>
    </citation>
    <scope>NUCLEOTIDE SEQUENCE</scope>
    <source>
        <strain evidence="1">6C</strain>
    </source>
</reference>
<name>M2B0N9_9BACT</name>
<keyword evidence="2" id="KW-1185">Reference proteome</keyword>
<dbReference type="AlphaFoldDB" id="M2B0N9"/>
<evidence type="ECO:0000313" key="1">
    <source>
        <dbReference type="EMBL" id="EMB18462.1"/>
    </source>
</evidence>
<evidence type="ECO:0000313" key="2">
    <source>
        <dbReference type="Proteomes" id="UP000011529"/>
    </source>
</evidence>
<dbReference type="EMBL" id="ANMO01000042">
    <property type="protein sequence ID" value="EMB18462.1"/>
    <property type="molecule type" value="Genomic_DNA"/>
</dbReference>
<gene>
    <name evidence="1" type="ORF">RE6C_00814</name>
</gene>
<sequence>MRLCPAVLAGRFDLHAIVTVFPALSHDCNRCAPVKASLQKTKEKIRIAWAS</sequence>